<dbReference type="EMBL" id="UOEW01000332">
    <property type="protein sequence ID" value="VAW41942.1"/>
    <property type="molecule type" value="Genomic_DNA"/>
</dbReference>
<accession>A0A3B0VSD5</accession>
<organism evidence="6">
    <name type="scientific">hydrothermal vent metagenome</name>
    <dbReference type="NCBI Taxonomy" id="652676"/>
    <lineage>
        <taxon>unclassified sequences</taxon>
        <taxon>metagenomes</taxon>
        <taxon>ecological metagenomes</taxon>
    </lineage>
</organism>
<dbReference type="PROSITE" id="PS00138">
    <property type="entry name" value="SUBTILASE_SER"/>
    <property type="match status" value="1"/>
</dbReference>
<dbReference type="GO" id="GO:0004252">
    <property type="term" value="F:serine-type endopeptidase activity"/>
    <property type="evidence" value="ECO:0007669"/>
    <property type="project" value="InterPro"/>
</dbReference>
<keyword evidence="3 6" id="KW-0378">Hydrolase</keyword>
<dbReference type="AlphaFoldDB" id="A0A3B0VSD5"/>
<dbReference type="CDD" id="cd04843">
    <property type="entry name" value="Peptidases_S8_11"/>
    <property type="match status" value="1"/>
</dbReference>
<comment type="similarity">
    <text evidence="1">Belongs to the peptidase S8 family.</text>
</comment>
<dbReference type="PRINTS" id="PR00723">
    <property type="entry name" value="SUBTILISIN"/>
</dbReference>
<dbReference type="PROSITE" id="PS51892">
    <property type="entry name" value="SUBTILASE"/>
    <property type="match status" value="1"/>
</dbReference>
<dbReference type="InterPro" id="IPR036852">
    <property type="entry name" value="Peptidase_S8/S53_dom_sf"/>
</dbReference>
<reference evidence="6" key="1">
    <citation type="submission" date="2018-06" db="EMBL/GenBank/DDBJ databases">
        <authorList>
            <person name="Zhirakovskaya E."/>
        </authorList>
    </citation>
    <scope>NUCLEOTIDE SEQUENCE</scope>
</reference>
<dbReference type="Gene3D" id="3.40.50.200">
    <property type="entry name" value="Peptidase S8/S53 domain"/>
    <property type="match status" value="1"/>
</dbReference>
<dbReference type="InterPro" id="IPR050131">
    <property type="entry name" value="Peptidase_S8_subtilisin-like"/>
</dbReference>
<dbReference type="EC" id="3.4.24.3" evidence="6"/>
<feature type="domain" description="Peptidase S8/S53" evidence="5">
    <location>
        <begin position="228"/>
        <end position="458"/>
    </location>
</feature>
<keyword evidence="2" id="KW-0645">Protease</keyword>
<dbReference type="GO" id="GO:0004222">
    <property type="term" value="F:metalloendopeptidase activity"/>
    <property type="evidence" value="ECO:0007669"/>
    <property type="project" value="UniProtKB-EC"/>
</dbReference>
<dbReference type="InterPro" id="IPR034073">
    <property type="entry name" value="Subtilisin_DY-like_dom"/>
</dbReference>
<evidence type="ECO:0000256" key="1">
    <source>
        <dbReference type="ARBA" id="ARBA00011073"/>
    </source>
</evidence>
<evidence type="ECO:0000256" key="2">
    <source>
        <dbReference type="ARBA" id="ARBA00022670"/>
    </source>
</evidence>
<evidence type="ECO:0000259" key="5">
    <source>
        <dbReference type="Pfam" id="PF00082"/>
    </source>
</evidence>
<dbReference type="Pfam" id="PF00082">
    <property type="entry name" value="Peptidase_S8"/>
    <property type="match status" value="1"/>
</dbReference>
<dbReference type="InterPro" id="IPR015500">
    <property type="entry name" value="Peptidase_S8_subtilisin-rel"/>
</dbReference>
<evidence type="ECO:0000256" key="4">
    <source>
        <dbReference type="ARBA" id="ARBA00022825"/>
    </source>
</evidence>
<dbReference type="PANTHER" id="PTHR43806:SF11">
    <property type="entry name" value="CEREVISIN-RELATED"/>
    <property type="match status" value="1"/>
</dbReference>
<name>A0A3B0VSD5_9ZZZZ</name>
<dbReference type="SUPFAM" id="SSF52743">
    <property type="entry name" value="Subtilisin-like"/>
    <property type="match status" value="1"/>
</dbReference>
<protein>
    <submittedName>
        <fullName evidence="6">Microbial collagenase</fullName>
        <ecNumber evidence="6">3.4.24.3</ecNumber>
    </submittedName>
</protein>
<gene>
    <name evidence="6" type="ORF">MNBD_GAMMA01-2017</name>
</gene>
<dbReference type="GO" id="GO:0006508">
    <property type="term" value="P:proteolysis"/>
    <property type="evidence" value="ECO:0007669"/>
    <property type="project" value="UniProtKB-KW"/>
</dbReference>
<keyword evidence="4" id="KW-0720">Serine protease</keyword>
<evidence type="ECO:0000256" key="3">
    <source>
        <dbReference type="ARBA" id="ARBA00022801"/>
    </source>
</evidence>
<evidence type="ECO:0000313" key="6">
    <source>
        <dbReference type="EMBL" id="VAW41942.1"/>
    </source>
</evidence>
<dbReference type="PANTHER" id="PTHR43806">
    <property type="entry name" value="PEPTIDASE S8"/>
    <property type="match status" value="1"/>
</dbReference>
<dbReference type="InterPro" id="IPR000209">
    <property type="entry name" value="Peptidase_S8/S53_dom"/>
</dbReference>
<dbReference type="InterPro" id="IPR023828">
    <property type="entry name" value="Peptidase_S8_Ser-AS"/>
</dbReference>
<sequence>MKRQKAILKNRLNRLDIFKARKLANIEKKHYPPSKQLPEKHSGFIIVRLSEILPLPSNGATTLSAVAKELRLKGLEKILDQFDLSITRRLIRSMKPKKILELERIASKSELPPINSLTMYWRVDVRDQVDQIEEILKYFNNLNEIDLAYKELTVSDPIVNAADDPYNGNQGYLDPAPIGINARWAWTQPNGEGAGIGFIDLEQGWFPNHEDFTSKSPTIIYGDNRDGVGSYKGNHGTAVLGQVIADDNSVGVVGIAPSVSSVRMTSHYDSATGTALNVADAILAVIPSMDVGDSLLLEVQRSFLPTETDDADFDAIRLAVAHGIVVVEAAGNGNANLDTYADALGDNILNRGGADFRESGAIIVGASESALPHNRASFSNFGSRIDCYGWGENVVSCGYGDLDAGTGDNSSYTDTFGGTSSASPIVTGAAILLQGMYEANTGTRLSPLQMRALLSDPTTGTAQGGGVAGNIGVMPDLQAIIGTTLDIVPDIYLRDNIGDTGAVPYTGSISASPDIIVRPSLVANPQLEFGQGSGTENSNSLGYEVEEGQDNYIYARMKNRGGIDANNVTTTIYWSEVSTLVTPDMWNLVGTTLPVNVPQGDTIVVADPITWSSGDIPATGHYCFVGIIDHPSDPAPPLPGPTDWNGFRGFIRNHNNVTWRNFNVVNIDPNIVEDPVEMPFIIAGAPDRPREFDIEILQNLGKGAQVWLEVPIGIAKQFFEGRRWKYKINHKKQTVKLLLPATPRIYLPEMHFGKAARINARFIIKGIKKNVHRGNRIAIRQLFKEEEVGRVTWLFHDRRDDKKEC</sequence>
<proteinExistence type="inferred from homology"/>